<dbReference type="InterPro" id="IPR036291">
    <property type="entry name" value="NAD(P)-bd_dom_sf"/>
</dbReference>
<accession>A0A941JMN7</accession>
<dbReference type="GO" id="GO:0000166">
    <property type="term" value="F:nucleotide binding"/>
    <property type="evidence" value="ECO:0007669"/>
    <property type="project" value="UniProtKB-KW"/>
</dbReference>
<dbReference type="EMBL" id="JADQBC010000069">
    <property type="protein sequence ID" value="MBR8828419.1"/>
    <property type="molecule type" value="Genomic_DNA"/>
</dbReference>
<evidence type="ECO:0000313" key="5">
    <source>
        <dbReference type="Proteomes" id="UP000767446"/>
    </source>
</evidence>
<organism evidence="4 5">
    <name type="scientific">Gomphosphaeria aponina SAG 52.96 = DSM 107014</name>
    <dbReference type="NCBI Taxonomy" id="1521640"/>
    <lineage>
        <taxon>Bacteria</taxon>
        <taxon>Bacillati</taxon>
        <taxon>Cyanobacteriota</taxon>
        <taxon>Cyanophyceae</taxon>
        <taxon>Oscillatoriophycideae</taxon>
        <taxon>Chroococcales</taxon>
        <taxon>Gomphosphaeriaceae</taxon>
        <taxon>Gomphosphaeria</taxon>
    </lineage>
</organism>
<dbReference type="PANTHER" id="PTHR11117">
    <property type="entry name" value="SUCCINYL-COA LIGASE SUBUNIT ALPHA"/>
    <property type="match status" value="1"/>
</dbReference>
<proteinExistence type="predicted"/>
<dbReference type="SUPFAM" id="SSF52210">
    <property type="entry name" value="Succinyl-CoA synthetase domains"/>
    <property type="match status" value="1"/>
</dbReference>
<dbReference type="Pfam" id="PF02629">
    <property type="entry name" value="CoA_binding"/>
    <property type="match status" value="1"/>
</dbReference>
<keyword evidence="1" id="KW-0436">Ligase</keyword>
<dbReference type="GO" id="GO:0006099">
    <property type="term" value="P:tricarboxylic acid cycle"/>
    <property type="evidence" value="ECO:0007669"/>
    <property type="project" value="TreeGrafter"/>
</dbReference>
<name>A0A941JMN7_9CHRO</name>
<dbReference type="SUPFAM" id="SSF51735">
    <property type="entry name" value="NAD(P)-binding Rossmann-fold domains"/>
    <property type="match status" value="1"/>
</dbReference>
<dbReference type="GO" id="GO:0004776">
    <property type="term" value="F:succinate-CoA ligase (GDP-forming) activity"/>
    <property type="evidence" value="ECO:0007669"/>
    <property type="project" value="TreeGrafter"/>
</dbReference>
<dbReference type="SMART" id="SM00881">
    <property type="entry name" value="CoA_binding"/>
    <property type="match status" value="1"/>
</dbReference>
<evidence type="ECO:0000313" key="4">
    <source>
        <dbReference type="EMBL" id="MBR8828419.1"/>
    </source>
</evidence>
<dbReference type="GO" id="GO:0004775">
    <property type="term" value="F:succinate-CoA ligase (ADP-forming) activity"/>
    <property type="evidence" value="ECO:0007669"/>
    <property type="project" value="TreeGrafter"/>
</dbReference>
<dbReference type="Proteomes" id="UP000767446">
    <property type="component" value="Unassembled WGS sequence"/>
</dbReference>
<dbReference type="PANTHER" id="PTHR11117:SF2">
    <property type="entry name" value="SUCCINATE--COA LIGASE [ADP_GDP-FORMING] SUBUNIT ALPHA, MITOCHONDRIAL"/>
    <property type="match status" value="1"/>
</dbReference>
<dbReference type="GO" id="GO:0009361">
    <property type="term" value="C:succinate-CoA ligase complex (ADP-forming)"/>
    <property type="evidence" value="ECO:0007669"/>
    <property type="project" value="TreeGrafter"/>
</dbReference>
<dbReference type="InterPro" id="IPR032875">
    <property type="entry name" value="Succ_CoA_lig_flav_dom"/>
</dbReference>
<dbReference type="InterPro" id="IPR016102">
    <property type="entry name" value="Succinyl-CoA_synth-like"/>
</dbReference>
<dbReference type="Pfam" id="PF13607">
    <property type="entry name" value="Succ_CoA_lig"/>
    <property type="match status" value="1"/>
</dbReference>
<gene>
    <name evidence="4" type="ORF">DSM107014_11065</name>
</gene>
<keyword evidence="2" id="KW-0547">Nucleotide-binding</keyword>
<evidence type="ECO:0000256" key="2">
    <source>
        <dbReference type="ARBA" id="ARBA00022741"/>
    </source>
</evidence>
<dbReference type="Gene3D" id="3.40.50.720">
    <property type="entry name" value="NAD(P)-binding Rossmann-like Domain"/>
    <property type="match status" value="1"/>
</dbReference>
<comment type="caution">
    <text evidence="4">The sequence shown here is derived from an EMBL/GenBank/DDBJ whole genome shotgun (WGS) entry which is preliminary data.</text>
</comment>
<reference evidence="4" key="1">
    <citation type="submission" date="2021-02" db="EMBL/GenBank/DDBJ databases">
        <title>Metagenome analyses of Stigonema ocellatum DSM 106950, Chlorogloea purpurea SAG 13.99 and Gomphosphaeria aponina DSM 107014.</title>
        <authorList>
            <person name="Marter P."/>
            <person name="Huang S."/>
        </authorList>
    </citation>
    <scope>NUCLEOTIDE SEQUENCE</scope>
    <source>
        <strain evidence="4">JP213</strain>
    </source>
</reference>
<evidence type="ECO:0000256" key="1">
    <source>
        <dbReference type="ARBA" id="ARBA00022598"/>
    </source>
</evidence>
<evidence type="ECO:0000259" key="3">
    <source>
        <dbReference type="SMART" id="SM00881"/>
    </source>
</evidence>
<dbReference type="InterPro" id="IPR005810">
    <property type="entry name" value="CoA_lig_alpha"/>
</dbReference>
<sequence length="296" mass="31329">MMNWTGQVVVQGISQAVAAHYAPLMKAYGTKIVAGISAGGGGGKIQDIPIFDLVEEAMDQVGEVCLSLIFVEPYQVLDAASEAIAAGIKQIIITTAGVPPLDMVQLLQKAQVNHTFILGPGSGGMIIPAKTWLGRLVAEFYTPGHVGIISCTDTLSYEVALELNQAGLGQSIAVSLGKAGIICSTFVEWLPILETDPETKAIILIGQANGNYEQAAAEYLARRNKKPVIAYIPGIEFPGDGIRGDAATIIANQLSYSVPTNSTVKEKIATFQQANVLVAQRLGEIPELVKKVLKKS</sequence>
<protein>
    <submittedName>
        <fullName evidence="4">CoA-binding protein</fullName>
    </submittedName>
</protein>
<dbReference type="InterPro" id="IPR003781">
    <property type="entry name" value="CoA-bd"/>
</dbReference>
<dbReference type="AlphaFoldDB" id="A0A941JMN7"/>
<feature type="domain" description="CoA-binding" evidence="3">
    <location>
        <begin position="1"/>
        <end position="98"/>
    </location>
</feature>
<dbReference type="Gene3D" id="3.40.50.261">
    <property type="entry name" value="Succinyl-CoA synthetase domains"/>
    <property type="match status" value="1"/>
</dbReference>
<dbReference type="PIRSF" id="PIRSF001553">
    <property type="entry name" value="SucCS_alpha"/>
    <property type="match status" value="1"/>
</dbReference>